<dbReference type="EMBL" id="CBTN010000007">
    <property type="protein sequence ID" value="CDH50615.1"/>
    <property type="molecule type" value="Genomic_DNA"/>
</dbReference>
<evidence type="ECO:0000256" key="1">
    <source>
        <dbReference type="SAM" id="MobiDB-lite"/>
    </source>
</evidence>
<proteinExistence type="predicted"/>
<keyword evidence="2" id="KW-0732">Signal</keyword>
<evidence type="ECO:0008006" key="5">
    <source>
        <dbReference type="Google" id="ProtNLM"/>
    </source>
</evidence>
<dbReference type="OrthoDB" id="2283793at2759"/>
<evidence type="ECO:0000313" key="3">
    <source>
        <dbReference type="EMBL" id="CDH50615.1"/>
    </source>
</evidence>
<protein>
    <recommendedName>
        <fullName evidence="5">Secreted protein</fullName>
    </recommendedName>
</protein>
<evidence type="ECO:0000313" key="4">
    <source>
        <dbReference type="Proteomes" id="UP000027586"/>
    </source>
</evidence>
<accession>A0A068RLM1</accession>
<sequence length="126" mass="12818">MRSLTFVFIAVLSFIINIQASPLPVLDMLLGGYADPLNKAQHTVESSLTKTPAGDAPLTGLRVAQDNLDNTGIHVLGGNLPQVGETVGMGKPAATGDKTAAAAKTGGQATTGTASGSVKNSEDERT</sequence>
<comment type="caution">
    <text evidence="3">The sequence shown here is derived from an EMBL/GenBank/DDBJ whole genome shotgun (WGS) entry which is preliminary data.</text>
</comment>
<gene>
    <name evidence="3" type="ORF">LCOR_02325.1</name>
</gene>
<evidence type="ECO:0000256" key="2">
    <source>
        <dbReference type="SAM" id="SignalP"/>
    </source>
</evidence>
<feature type="region of interest" description="Disordered" evidence="1">
    <location>
        <begin position="87"/>
        <end position="126"/>
    </location>
</feature>
<dbReference type="Proteomes" id="UP000027586">
    <property type="component" value="Unassembled WGS sequence"/>
</dbReference>
<feature type="chain" id="PRO_5001655276" description="Secreted protein" evidence="2">
    <location>
        <begin position="21"/>
        <end position="126"/>
    </location>
</feature>
<feature type="signal peptide" evidence="2">
    <location>
        <begin position="1"/>
        <end position="20"/>
    </location>
</feature>
<organism evidence="3 4">
    <name type="scientific">Lichtheimia corymbifera JMRC:FSU:9682</name>
    <dbReference type="NCBI Taxonomy" id="1263082"/>
    <lineage>
        <taxon>Eukaryota</taxon>
        <taxon>Fungi</taxon>
        <taxon>Fungi incertae sedis</taxon>
        <taxon>Mucoromycota</taxon>
        <taxon>Mucoromycotina</taxon>
        <taxon>Mucoromycetes</taxon>
        <taxon>Mucorales</taxon>
        <taxon>Lichtheimiaceae</taxon>
        <taxon>Lichtheimia</taxon>
    </lineage>
</organism>
<dbReference type="VEuPathDB" id="FungiDB:LCOR_02325.1"/>
<reference evidence="3" key="1">
    <citation type="submission" date="2013-08" db="EMBL/GenBank/DDBJ databases">
        <title>Gene expansion shapes genome architecture in the human pathogen Lichtheimia corymbifera: an evolutionary genomics analysis in the ancient terrestrial Mucorales (Mucoromycotina).</title>
        <authorList>
            <person name="Schwartze V.U."/>
            <person name="Winter S."/>
            <person name="Shelest E."/>
            <person name="Marcet-Houben M."/>
            <person name="Horn F."/>
            <person name="Wehner S."/>
            <person name="Hoffmann K."/>
            <person name="Riege K."/>
            <person name="Sammeth M."/>
            <person name="Nowrousian M."/>
            <person name="Valiante V."/>
            <person name="Linde J."/>
            <person name="Jacobsen I.D."/>
            <person name="Marz M."/>
            <person name="Brakhage A.A."/>
            <person name="Gabaldon T."/>
            <person name="Bocker S."/>
            <person name="Voigt K."/>
        </authorList>
    </citation>
    <scope>NUCLEOTIDE SEQUENCE [LARGE SCALE GENOMIC DNA]</scope>
    <source>
        <strain evidence="3">FSU 9682</strain>
    </source>
</reference>
<keyword evidence="4" id="KW-1185">Reference proteome</keyword>
<dbReference type="AlphaFoldDB" id="A0A068RLM1"/>
<name>A0A068RLM1_9FUNG</name>
<feature type="compositionally biased region" description="Low complexity" evidence="1">
    <location>
        <begin position="90"/>
        <end position="116"/>
    </location>
</feature>